<dbReference type="Gene3D" id="1.20.58.530">
    <property type="match status" value="1"/>
</dbReference>
<dbReference type="CTD" id="26067052"/>
<accession>A0A0A1EI90</accession>
<dbReference type="Pfam" id="PF00784">
    <property type="entry name" value="MyTH4"/>
    <property type="match status" value="2"/>
</dbReference>
<reference evidence="14" key="10">
    <citation type="submission" date="2014-11" db="EMBL/GenBank/DDBJ databases">
        <authorList>
            <person name="Carlson J."/>
            <person name="Booth B."/>
            <person name="Frise E."/>
            <person name="Sandler J."/>
            <person name="Wan K."/>
            <person name="Yu C."/>
            <person name="Celniker S."/>
        </authorList>
    </citation>
    <scope>NUCLEOTIDE SEQUENCE</scope>
</reference>
<dbReference type="EMBL" id="BT150454">
    <property type="protein sequence ID" value="AIY29188.1"/>
    <property type="molecule type" value="mRNA"/>
</dbReference>
<reference evidence="17" key="2">
    <citation type="journal article" date="2002" name="Genome Biol.">
        <title>Finishing a whole-genome shotgun: release 3 of the Drosophila melanogaster euchromatic genome sequence.</title>
        <authorList>
            <person name="Celniker S.E."/>
            <person name="Wheeler D.A."/>
            <person name="Kronmiller B."/>
            <person name="Carlson J.W."/>
            <person name="Halpern A."/>
            <person name="Patel S."/>
            <person name="Adams M."/>
            <person name="Champe M."/>
            <person name="Dugan S.P."/>
            <person name="Frise E."/>
            <person name="Hodgson A."/>
            <person name="George R.A."/>
            <person name="Hoskins R.A."/>
            <person name="Laverty T."/>
            <person name="Muzny D.M."/>
            <person name="Nelson C.R."/>
            <person name="Pacleb J.M."/>
            <person name="Park S."/>
            <person name="Pfeiffer B.D."/>
            <person name="Richards S."/>
            <person name="Sodergren E.J."/>
            <person name="Svirskas R."/>
            <person name="Tabor P.E."/>
            <person name="Wan K."/>
            <person name="Stapleton M."/>
            <person name="Sutton G.G."/>
            <person name="Venter C."/>
            <person name="Weinstock G."/>
            <person name="Scherer S.E."/>
            <person name="Myers E.W."/>
            <person name="Gibbs R.A."/>
            <person name="Rubin G.M."/>
        </authorList>
    </citation>
    <scope>NUCLEOTIDE SEQUENCE [LARGE SCALE GENOMIC DNA]</scope>
    <source>
        <strain evidence="17">Berkeley</strain>
    </source>
</reference>
<organism evidence="14">
    <name type="scientific">Drosophila melanogaster</name>
    <name type="common">Fruit fly</name>
    <dbReference type="NCBI Taxonomy" id="7227"/>
    <lineage>
        <taxon>Eukaryota</taxon>
        <taxon>Metazoa</taxon>
        <taxon>Ecdysozoa</taxon>
        <taxon>Arthropoda</taxon>
        <taxon>Hexapoda</taxon>
        <taxon>Insecta</taxon>
        <taxon>Pterygota</taxon>
        <taxon>Neoptera</taxon>
        <taxon>Endopterygota</taxon>
        <taxon>Diptera</taxon>
        <taxon>Brachycera</taxon>
        <taxon>Muscomorpha</taxon>
        <taxon>Ephydroidea</taxon>
        <taxon>Drosophilidae</taxon>
        <taxon>Drosophila</taxon>
        <taxon>Sophophora</taxon>
    </lineage>
</organism>
<dbReference type="VEuPathDB" id="VectorBase:FBgn0267431"/>
<dbReference type="EMBL" id="AE014297">
    <property type="protein sequence ID" value="ALI30523.1"/>
    <property type="molecule type" value="Genomic_DNA"/>
</dbReference>
<dbReference type="Gene3D" id="2.30.29.30">
    <property type="entry name" value="Pleckstrin-homology domain (PH domain)/Phosphotyrosine-binding domain (PTB)"/>
    <property type="match status" value="2"/>
</dbReference>
<dbReference type="AGR" id="FB:FBgn0267431"/>
<dbReference type="Pfam" id="PF02174">
    <property type="entry name" value="IRS"/>
    <property type="match status" value="1"/>
</dbReference>
<dbReference type="InterPro" id="IPR019749">
    <property type="entry name" value="Band_41_domain"/>
</dbReference>
<evidence type="ECO:0000259" key="13">
    <source>
        <dbReference type="PROSITE" id="PS51456"/>
    </source>
</evidence>
<evidence type="ECO:0000313" key="15">
    <source>
        <dbReference type="EMBL" id="ALI30523.1"/>
    </source>
</evidence>
<dbReference type="InterPro" id="IPR038185">
    <property type="entry name" value="MyTH4_dom_sf"/>
</dbReference>
<dbReference type="InterPro" id="IPR000857">
    <property type="entry name" value="MyTH4_dom"/>
</dbReference>
<reference evidence="15" key="15">
    <citation type="submission" date="2024-06" db="EMBL/GenBank/DDBJ databases">
        <title>Drosophila melanogaster release 4 sequence.</title>
        <authorList>
            <consortium name="Berkeley Drosophila Genome Project"/>
            <person name="Celniker S."/>
            <person name="Carlson J."/>
            <person name="Wan K."/>
            <person name="Pfeiffer B."/>
            <person name="Frise E."/>
            <person name="George R."/>
            <person name="Hoskins R."/>
            <person name="Stapleton M."/>
            <person name="Pacleb J."/>
            <person name="Park S."/>
            <person name="Svirskas R."/>
            <person name="Smith E."/>
            <person name="Yu C."/>
            <person name="Rubin G."/>
        </authorList>
    </citation>
    <scope>NUCLEOTIDE SEQUENCE</scope>
</reference>
<keyword evidence="6 9" id="KW-0067">ATP-binding</keyword>
<dbReference type="FlyBase" id="FBgn0267431">
    <property type="gene designation" value="Myo81F"/>
</dbReference>
<comment type="similarity">
    <text evidence="2 9">Belongs to the TRAFAC class myosin-kinesin ATPase superfamily. Myosin family.</text>
</comment>
<dbReference type="GO" id="GO:0005524">
    <property type="term" value="F:ATP binding"/>
    <property type="evidence" value="ECO:0007669"/>
    <property type="project" value="UniProtKB-UniRule"/>
</dbReference>
<dbReference type="Gene3D" id="1.20.120.720">
    <property type="entry name" value="Myosin VI head, motor domain, U50 subdomain"/>
    <property type="match status" value="1"/>
</dbReference>
<feature type="domain" description="FERM" evidence="10">
    <location>
        <begin position="1201"/>
        <end position="1525"/>
    </location>
</feature>
<dbReference type="GO" id="GO:0005096">
    <property type="term" value="F:GTPase activator activity"/>
    <property type="evidence" value="ECO:0007669"/>
    <property type="project" value="UniProtKB-KW"/>
</dbReference>
<feature type="binding site" evidence="9">
    <location>
        <begin position="101"/>
        <end position="108"/>
    </location>
    <ligand>
        <name>ATP</name>
        <dbReference type="ChEBI" id="CHEBI:30616"/>
    </ligand>
</feature>
<evidence type="ECO:0000256" key="6">
    <source>
        <dbReference type="ARBA" id="ARBA00022840"/>
    </source>
</evidence>
<dbReference type="SMART" id="SM00139">
    <property type="entry name" value="MyTH4"/>
    <property type="match status" value="2"/>
</dbReference>
<reference evidence="15 17" key="8">
    <citation type="journal article" date="2007" name="Science">
        <title>The Release 5.1 annotation of Drosophila melanogaster heterochromatin.</title>
        <authorList>
            <person name="Smith C.D."/>
            <person name="Shu S."/>
            <person name="Mungall C.J."/>
            <person name="Karpen G.H."/>
        </authorList>
    </citation>
    <scope>NUCLEOTIDE SEQUENCE [LARGE SCALE GENOMIC DNA]</scope>
    <source>
        <strain evidence="17">Berkeley</strain>
    </source>
</reference>
<dbReference type="InterPro" id="IPR019748">
    <property type="entry name" value="FERM_central"/>
</dbReference>
<dbReference type="SMART" id="SM00314">
    <property type="entry name" value="RA"/>
    <property type="match status" value="1"/>
</dbReference>
<dbReference type="PANTHER" id="PTHR46049:SF5">
    <property type="entry name" value="PLECKSTRIN HOMOLOGY DOMAIN-CONTAINING FAMILY H MEMBER 3"/>
    <property type="match status" value="1"/>
</dbReference>
<reference evidence="15 17" key="1">
    <citation type="journal article" date="2000" name="Science">
        <title>The genome sequence of Drosophila melanogaster.</title>
        <authorList>
            <person name="Adams M.D."/>
            <person name="Celniker S.E."/>
            <person name="Holt R.A."/>
            <person name="Evans C.A."/>
            <person name="Gocayne J.D."/>
            <person name="Amanatides P.G."/>
            <person name="Scherer S.E."/>
            <person name="Li P.W."/>
            <person name="Hoskins R.A."/>
            <person name="Galle R.F."/>
            <person name="George R.A."/>
            <person name="Lewis S.E."/>
            <person name="Richards S."/>
            <person name="Ashburner M."/>
            <person name="Henderson S.N."/>
            <person name="Sutton G.G."/>
            <person name="Wortman J.R."/>
            <person name="Yandell M.D."/>
            <person name="Zhang Q."/>
            <person name="Chen L.X."/>
            <person name="Brandon R.C."/>
            <person name="Rogers Y.H."/>
            <person name="Blazej R.G."/>
            <person name="Champe M."/>
            <person name="Pfeiffer B.D."/>
            <person name="Wan K.H."/>
            <person name="Doyle C."/>
            <person name="Baxter E.G."/>
            <person name="Helt G."/>
            <person name="Nelson C.R."/>
            <person name="Gabor G.L."/>
            <person name="Abril J.F."/>
            <person name="Agbayani A."/>
            <person name="An H.J."/>
            <person name="Andrews-Pfannkoch C."/>
            <person name="Baldwin D."/>
            <person name="Ballew R.M."/>
            <person name="Basu A."/>
            <person name="Baxendale J."/>
            <person name="Bayraktaroglu L."/>
            <person name="Beasley E.M."/>
            <person name="Beeson K.Y."/>
            <person name="Benos P.V."/>
            <person name="Berman B.P."/>
            <person name="Bhandari D."/>
            <person name="Bolshakov S."/>
            <person name="Borkova D."/>
            <person name="Botchan M.R."/>
            <person name="Bouck J."/>
            <person name="Brokstein P."/>
            <person name="Brottier P."/>
            <person name="Burtis K.C."/>
            <person name="Busam D.A."/>
            <person name="Butler H."/>
            <person name="Cadieu E."/>
            <person name="Center A."/>
            <person name="Chandra I."/>
            <person name="Cherry J.M."/>
            <person name="Cawley S."/>
            <person name="Dahlke C."/>
            <person name="Davenport L.B."/>
            <person name="Davies P."/>
            <person name="de Pablos B."/>
            <person name="Delcher A."/>
            <person name="Deng Z."/>
            <person name="Mays A.D."/>
            <person name="Dew I."/>
            <person name="Dietz S.M."/>
            <person name="Dodson K."/>
            <person name="Doup L.E."/>
            <person name="Downes M."/>
            <person name="Dugan-Rocha S."/>
            <person name="Dunkov B.C."/>
            <person name="Dunn P."/>
            <person name="Durbin K.J."/>
            <person name="Evangelista C.C."/>
            <person name="Ferraz C."/>
            <person name="Ferriera S."/>
            <person name="Fleischmann W."/>
            <person name="Fosler C."/>
            <person name="Gabrielian A.E."/>
            <person name="Garg N.S."/>
            <person name="Gelbart W.M."/>
            <person name="Glasser K."/>
            <person name="Glodek A."/>
            <person name="Gong F."/>
            <person name="Gorrell J.H."/>
            <person name="Gu Z."/>
            <person name="Guan P."/>
            <person name="Harris M."/>
            <person name="Harris N.L."/>
            <person name="Harvey D."/>
            <person name="Heiman T.J."/>
            <person name="Hernandez J.R."/>
            <person name="Houck J."/>
            <person name="Hostin D."/>
            <person name="Houston K.A."/>
            <person name="Howland T.J."/>
            <person name="Wei M.H."/>
            <person name="Ibegwam C."/>
            <person name="Jalali M."/>
            <person name="Kalush F."/>
            <person name="Karpen G.H."/>
            <person name="Ke Z."/>
            <person name="Kennison J.A."/>
            <person name="Ketchum K.A."/>
            <person name="Kimmel B.E."/>
            <person name="Kodira C.D."/>
            <person name="Kraft C."/>
            <person name="Kravitz S."/>
            <person name="Kulp D."/>
            <person name="Lai Z."/>
            <person name="Lasko P."/>
            <person name="Lei Y."/>
            <person name="Levitsky A.A."/>
            <person name="Li J."/>
            <person name="Li Z."/>
            <person name="Liang Y."/>
            <person name="Lin X."/>
            <person name="Liu X."/>
            <person name="Mattei B."/>
            <person name="McIntosh T.C."/>
            <person name="McLeod M.P."/>
            <person name="McPherson D."/>
            <person name="Merkulov G."/>
            <person name="Milshina N.V."/>
            <person name="Mobarry C."/>
            <person name="Morris J."/>
            <person name="Moshrefi A."/>
            <person name="Mount S.M."/>
            <person name="Moy M."/>
            <person name="Murphy B."/>
            <person name="Murphy L."/>
            <person name="Muzny D.M."/>
            <person name="Nelson D.L."/>
            <person name="Nelson D.R."/>
            <person name="Nelson K.A."/>
            <person name="Nixon K."/>
            <person name="Nusskern D.R."/>
            <person name="Pacleb J.M."/>
            <person name="Palazzolo M."/>
            <person name="Pittman G.S."/>
            <person name="Pan S."/>
            <person name="Pollard J."/>
            <person name="Puri V."/>
            <person name="Reese M.G."/>
            <person name="Reinert K."/>
            <person name="Remington K."/>
            <person name="Saunders R.D."/>
            <person name="Scheeler F."/>
            <person name="Shen H."/>
            <person name="Shue B.C."/>
            <person name="Siden-Kiamos I."/>
            <person name="Simpson M."/>
            <person name="Skupski M.P."/>
            <person name="Smith T."/>
            <person name="Spier E."/>
            <person name="Spradling A.C."/>
            <person name="Stapleton M."/>
            <person name="Strong R."/>
            <person name="Sun E."/>
            <person name="Svirskas R."/>
            <person name="Tector C."/>
            <person name="Turner R."/>
            <person name="Venter E."/>
            <person name="Wang A.H."/>
            <person name="Wang X."/>
            <person name="Wang Z.Y."/>
            <person name="Wassarman D.A."/>
            <person name="Weinstock G.M."/>
            <person name="Weissenbach J."/>
            <person name="Williams S.M."/>
            <person name="WoodageT"/>
            <person name="Worley K.C."/>
            <person name="Wu D."/>
            <person name="Yang S."/>
            <person name="Yao Q.A."/>
            <person name="Ye J."/>
            <person name="Yeh R.F."/>
            <person name="Zaveri J.S."/>
            <person name="Zhan M."/>
            <person name="Zhang G."/>
            <person name="Zhao Q."/>
            <person name="Zheng L."/>
            <person name="Zheng X.H."/>
            <person name="Zhong F.N."/>
            <person name="Zhong W."/>
            <person name="Zhou X."/>
            <person name="Zhu S."/>
            <person name="Zhu X."/>
            <person name="Smith H.O."/>
            <person name="Gibbs R.A."/>
            <person name="Myers E.W."/>
            <person name="Rubin G.M."/>
            <person name="Venter J.C."/>
        </authorList>
    </citation>
    <scope>NUCLEOTIDE SEQUENCE [LARGE SCALE GENOMIC DNA]</scope>
    <source>
        <strain evidence="17">Berkeley</strain>
    </source>
</reference>
<dbReference type="GO" id="GO:0030182">
    <property type="term" value="P:neuron differentiation"/>
    <property type="evidence" value="ECO:0007669"/>
    <property type="project" value="UniProtKB-ARBA"/>
</dbReference>
<dbReference type="PaxDb" id="7227-FBpp0291459"/>
<feature type="domain" description="Myosin motor" evidence="13">
    <location>
        <begin position="8"/>
        <end position="685"/>
    </location>
</feature>
<evidence type="ECO:0000256" key="2">
    <source>
        <dbReference type="ARBA" id="ARBA00008314"/>
    </source>
</evidence>
<dbReference type="Gene3D" id="1.20.80.10">
    <property type="match status" value="2"/>
</dbReference>
<reference evidence="17" key="3">
    <citation type="journal article" date="2002" name="Genome Biol.">
        <title>Annotation of the Drosophila melanogaster euchromatic genome: a systematic review.</title>
        <authorList>
            <person name="Misra S."/>
            <person name="Crosby M.A."/>
            <person name="Mungall C.J."/>
            <person name="Matthews B.B."/>
            <person name="Campbell K.S."/>
            <person name="Hradecky P."/>
            <person name="Huang Y."/>
            <person name="Kaminker J.S."/>
            <person name="Millburn G.H."/>
            <person name="Prochnik S.E."/>
            <person name="Smith C.D."/>
            <person name="Tupy J.L."/>
            <person name="Whitfied E.J."/>
            <person name="Bayraktaroglu L."/>
            <person name="Berman B.P."/>
            <person name="Bettencourt B.R."/>
            <person name="Celniker S.E."/>
            <person name="de Grey A.D."/>
            <person name="Drysdale R.A."/>
            <person name="Harris N.L."/>
            <person name="Richter J."/>
            <person name="Russo S."/>
            <person name="Schroeder A.J."/>
            <person name="Shu S.Q."/>
            <person name="Stapleton M."/>
            <person name="Yamada C."/>
            <person name="Ashburner M."/>
            <person name="Gelbart W.M."/>
            <person name="Rubin G.M."/>
            <person name="Lewis S.E."/>
        </authorList>
    </citation>
    <scope>GENOME REANNOTATION</scope>
    <source>
        <strain evidence="17">Berkeley</strain>
    </source>
</reference>
<dbReference type="SMART" id="SM00242">
    <property type="entry name" value="MYSc"/>
    <property type="match status" value="1"/>
</dbReference>
<dbReference type="SUPFAM" id="SSF52540">
    <property type="entry name" value="P-loop containing nucleoside triphosphate hydrolases"/>
    <property type="match status" value="1"/>
</dbReference>
<dbReference type="GO" id="GO:0006897">
    <property type="term" value="P:endocytosis"/>
    <property type="evidence" value="ECO:0000318"/>
    <property type="project" value="GO_Central"/>
</dbReference>
<dbReference type="InterPro" id="IPR014352">
    <property type="entry name" value="FERM/acyl-CoA-bd_prot_sf"/>
</dbReference>
<dbReference type="SUPFAM" id="SSF47031">
    <property type="entry name" value="Second domain of FERM"/>
    <property type="match status" value="2"/>
</dbReference>
<dbReference type="Pfam" id="PF21989">
    <property type="entry name" value="RA_2"/>
    <property type="match status" value="2"/>
</dbReference>
<dbReference type="InterPro" id="IPR051724">
    <property type="entry name" value="Actin_motor_Myosin"/>
</dbReference>
<dbReference type="PROSITE" id="PS50200">
    <property type="entry name" value="RA"/>
    <property type="match status" value="1"/>
</dbReference>
<name>A0A0A1EI90_DROME</name>
<dbReference type="OrthoDB" id="6108017at2759"/>
<reference evidence="17" key="4">
    <citation type="journal article" date="2002" name="Genome Biol.">
        <title>The transposable elements of the Drosophila melanogaster euchromatin: a genomics perspective.</title>
        <authorList>
            <person name="Kaminker J.S."/>
            <person name="Bergman C.M."/>
            <person name="Kronmiller B."/>
            <person name="Carlson J."/>
            <person name="Svirskas R."/>
            <person name="Patel S."/>
            <person name="Frise E."/>
            <person name="Wheeler D.A."/>
            <person name="Lewis S.E."/>
            <person name="Rubin G.M."/>
            <person name="Ashburner M."/>
            <person name="Celniker S.E."/>
        </authorList>
    </citation>
    <scope>NUCLEOTIDE SEQUENCE [LARGE SCALE GENOMIC DNA]</scope>
    <source>
        <strain evidence="17">Berkeley</strain>
    </source>
</reference>
<reference evidence="15" key="11">
    <citation type="journal article" date="2015" name="G3 (Bethesda)">
        <title>Gene Model Annotations for Drosophila melanogaster: Impact of High-Throughput Data.</title>
        <authorList>
            <consortium name="FlyBase Consortium"/>
            <person name="Matthews B.B."/>
            <person name="Dos Santos G."/>
            <person name="Crosby M.A."/>
            <person name="Emmert D.B."/>
            <person name="St Pierre S.E."/>
            <person name="Gramates L.S."/>
            <person name="Zhou P."/>
            <person name="Schroeder A.J."/>
            <person name="Falls K."/>
            <person name="Strelets V."/>
            <person name="Russo S.M."/>
            <person name="Gelbart W.M."/>
            <person name="null"/>
        </authorList>
    </citation>
    <scope>NUCLEOTIDE SEQUENCE</scope>
</reference>
<dbReference type="Gene3D" id="3.40.850.10">
    <property type="entry name" value="Kinesin motor domain"/>
    <property type="match status" value="1"/>
</dbReference>
<feature type="domain" description="Ras-associating" evidence="11">
    <location>
        <begin position="1776"/>
        <end position="1879"/>
    </location>
</feature>
<dbReference type="EC" id="5.6.1.8" evidence="15"/>
<dbReference type="SUPFAM" id="SSF54236">
    <property type="entry name" value="Ubiquitin-like"/>
    <property type="match status" value="2"/>
</dbReference>
<dbReference type="Pfam" id="PF00063">
    <property type="entry name" value="Myosin_head"/>
    <property type="match status" value="1"/>
</dbReference>
<dbReference type="GO" id="GO:0007015">
    <property type="term" value="P:actin filament organization"/>
    <property type="evidence" value="ECO:0000318"/>
    <property type="project" value="GO_Central"/>
</dbReference>
<dbReference type="Bgee" id="FBgn0267431">
    <property type="expression patterns" value="Expressed in leg muscle motor neuron in post-embryonic organism and 86 other cell types or tissues"/>
</dbReference>
<evidence type="ECO:0000259" key="12">
    <source>
        <dbReference type="PROSITE" id="PS51016"/>
    </source>
</evidence>
<evidence type="ECO:0000259" key="10">
    <source>
        <dbReference type="PROSITE" id="PS50057"/>
    </source>
</evidence>
<dbReference type="Gene3D" id="1.25.40.530">
    <property type="entry name" value="MyTH4 domain"/>
    <property type="match status" value="2"/>
</dbReference>
<dbReference type="SMR" id="A0A0A1EI90"/>
<dbReference type="FunCoup" id="A0A0A1EI90">
    <property type="interactions" value="1"/>
</dbReference>
<dbReference type="PROSITE" id="PS51016">
    <property type="entry name" value="MYTH4"/>
    <property type="match status" value="2"/>
</dbReference>
<dbReference type="PROSITE" id="PS50057">
    <property type="entry name" value="FERM_3"/>
    <property type="match status" value="2"/>
</dbReference>
<dbReference type="InterPro" id="IPR029071">
    <property type="entry name" value="Ubiquitin-like_domsf"/>
</dbReference>
<dbReference type="Proteomes" id="UP000000803">
    <property type="component" value="Chromosome 3R"/>
</dbReference>
<dbReference type="PRINTS" id="PR00193">
    <property type="entry name" value="MYOSINHEAVY"/>
</dbReference>
<feature type="domain" description="FERM" evidence="10">
    <location>
        <begin position="1778"/>
        <end position="2082"/>
    </location>
</feature>
<dbReference type="GO" id="GO:0005737">
    <property type="term" value="C:cytoplasm"/>
    <property type="evidence" value="ECO:0000318"/>
    <property type="project" value="GO_Central"/>
</dbReference>
<dbReference type="GO" id="GO:0016020">
    <property type="term" value="C:membrane"/>
    <property type="evidence" value="ECO:0000318"/>
    <property type="project" value="GO_Central"/>
</dbReference>
<keyword evidence="3" id="KW-0343">GTPase activation</keyword>
<keyword evidence="17" id="KW-1185">Reference proteome</keyword>
<dbReference type="PANTHER" id="PTHR46049">
    <property type="entry name" value="AGAP003327-PA"/>
    <property type="match status" value="1"/>
</dbReference>
<keyword evidence="9" id="KW-0009">Actin-binding</keyword>
<keyword evidence="8 9" id="KW-0505">Motor protein</keyword>
<keyword evidence="5 9" id="KW-0547">Nucleotide-binding</keyword>
<reference evidence="15 17" key="5">
    <citation type="journal article" date="2002" name="Genome Biol.">
        <title>Heterochromatic sequences in a Drosophila whole-genome shotgun assembly.</title>
        <authorList>
            <person name="Hoskins R.A."/>
            <person name="Smith C.D."/>
            <person name="Carlson J.W."/>
            <person name="Carvalho A.B."/>
            <person name="Halpern A."/>
            <person name="Kaminker J.S."/>
            <person name="Kennedy C."/>
            <person name="Mungall C.J."/>
            <person name="Sullivan B.A."/>
            <person name="Sutton G.G."/>
            <person name="Yasuhara J.C."/>
            <person name="Wakimoto B.T."/>
            <person name="Myers E.W."/>
            <person name="Celniker S.E."/>
            <person name="Rubin G.M."/>
            <person name="Karpen G.H."/>
        </authorList>
    </citation>
    <scope>NUCLEOTIDE SEQUENCE [LARGE SCALE GENOMIC DNA]</scope>
    <source>
        <strain evidence="17">Berkeley</strain>
    </source>
</reference>
<dbReference type="SUPFAM" id="SSF50729">
    <property type="entry name" value="PH domain-like"/>
    <property type="match status" value="2"/>
</dbReference>
<dbReference type="SMART" id="SM00015">
    <property type="entry name" value="IQ"/>
    <property type="match status" value="3"/>
</dbReference>
<dbReference type="GO" id="GO:0015629">
    <property type="term" value="C:actin cytoskeleton"/>
    <property type="evidence" value="ECO:0000318"/>
    <property type="project" value="GO_Central"/>
</dbReference>
<dbReference type="GeneID" id="26067052"/>
<reference evidence="15" key="12">
    <citation type="journal article" date="2015" name="G3 (Bethesda)">
        <title>Gene Model Annotations for Drosophila melanogaster: The Rule-Benders.</title>
        <authorList>
            <consortium name="FlyBase Consortium"/>
            <person name="Crosby M.A."/>
            <person name="Gramates L.S."/>
            <person name="Dos Santos G."/>
            <person name="Matthews B.B."/>
            <person name="St Pierre S.E."/>
            <person name="Zhou P."/>
            <person name="Schroeder A.J."/>
            <person name="Falls K."/>
            <person name="Emmert D.B."/>
            <person name="Russo S.M."/>
            <person name="Gelbart W.M."/>
            <person name="null"/>
        </authorList>
    </citation>
    <scope>NUCLEOTIDE SEQUENCE</scope>
</reference>
<dbReference type="Gene3D" id="6.20.240.20">
    <property type="match status" value="1"/>
</dbReference>
<dbReference type="InterPro" id="IPR001609">
    <property type="entry name" value="Myosin_head_motor_dom-like"/>
</dbReference>
<dbReference type="InterPro" id="IPR002404">
    <property type="entry name" value="IRS_PTB"/>
</dbReference>
<evidence type="ECO:0000256" key="5">
    <source>
        <dbReference type="ARBA" id="ARBA00022741"/>
    </source>
</evidence>
<dbReference type="InterPro" id="IPR000048">
    <property type="entry name" value="IQ_motif_EF-hand-BS"/>
</dbReference>
<dbReference type="PROSITE" id="PS51456">
    <property type="entry name" value="MYOSIN_MOTOR"/>
    <property type="match status" value="1"/>
</dbReference>
<proteinExistence type="evidence at transcript level"/>
<keyword evidence="4" id="KW-0963">Cytoplasm</keyword>
<sequence length="2082" mass="240761">MMSIGRRVGFADMTEMSEIDEIGINQNLNVRYNSDIIYTYTGSILLAVNPYKTINIFNKQTISEYHTCKLGDLSPHVFAVAEAAYTSIVDDNINQACVISGESGAGKTESTKFILQYLCTITSNVSSWVQQQILEANTILEAFGNAKTTRNDNSSRFGKFMQVCFDDNNCIKGCVILDYLLEQSRITFQSEGERNYHIMYQLVAQGQKNIGIANTFHLRPAEFYKYLNTSNSEKINMNLESKKFDAVTMAFTVLQIPQFVIDGVFKVISSILWLGNIEFIDVDGEVTDLTRSDQEAISIISMLLGLSRCDFKKVLLIRQINVRGNITEIPLKIKEALENRHALAKALYSKMFTWLVSKINNCTNPGQDDAKFLGVLDIFGFENFSHNSFEQLCINYTNEKLHKFFNHYVFALEQSIYEHEGIYFNHVEFTDNTPCLEILEKPPRCVFKLLTEQCHMPQGSDLAFLSNMHTEFESHPNYIKGSDRRHWETEFGIKHYAGLVIYAVGGFVEKNRDVQQDVMFEYMSYSKDVFIKDLSTYQDIQFINSSYPRGSSKSKCTVSDNFRNQLQSLIDVLQNTKPWYVRCIKPNLQKRPNNYNSSLVLDQLKYLGVVDIIRIRREGFPIHLSHKDFIVRYKCLIKNKSFEYPQKYLTNILEKNGMPTTEWQIGKSKIFLRNAAYELLETNRKDTLYKNAVIIQKNWKKYYIQKSFLRNKQAVLRIQHAYRGWRLRIRFMRMRRSAIVIQSRLRGVFAREVAAALREMKRVDEELKKRDGIYEQLTSITTKTLADCERSIQEELSVLAHISDNIRASAKPLSDKNDSDSNTARSSIKQNTVNLDNMFDFLCESKGAFENALIKEINDNWNNLVKNLDEEIGLCIHTEDSFDSQKTGKLFTTKTVRTLPEPTVPPPPPPVSISANLNSEPIYEAINLYKLTTTKEIKKEKYMLLDYKSIKDNSKKPSTSSVFVKYQIDERENRRKQRVEKKIHELTLIDIHKDIHIDNSFYNILEFAENYFNTHDLSSDCNFISTPTQKGKSSDKTAKHEMTMFSKSDKIPTSHIHMYDPENVVLSCSMFRELCKYMRGELNAERELQIIQYIVGLGIEREELRDEIFIQCIRQSRNNPNIDWTDRIWIILCLSIVAFQPSKLLFRYFVSFIKKSMIELDGKLRQYSQWCFDNCKSTKVSTRMYPPSSVEVAAMRRLGTIVCRFFFLDARTKAIDVHPTDTAGDAVQKLAEKLNLTTTDGWAIYQNRPDGEEHIKSYDYLYDVISSWEMKQATYAGTKKTTNGSSSGENQFVFKKRLFKSTHELSQDPVEVSMLYSQAVHSVVKKDEFPVSEKVALQLAGLQAQVALGDPSNQPKPEYYSDINSFLPIRISKTREQQFWIPILAQAHRQYGSSRNALTAKVLYLSCVMQYPLYGTTMFKVNYKGYWNLASNIILGIHYDGIMFINPEDKSVVFQFKYVDIESILLDPSDSFITISLNRSAQLLKTSLYGSSLIESQKCFVFETPQKNDIGSLIISYYPALSNWILNNLECSKKYKGTTKEDRLRLYQNVVLCRRHLVDMNIVKKPHDFGGFLRNTLRRLSKHRLEKLRSEVGSNTQEHGETYKGFSHTFWAFSKQQIPFCISTISDQEEALMIQVFDSILTYSGLGSSGESISRAEDEHIRIIQSIMDKCMKKESLLNELYLQLIKQTTDHPDANSRVNLKNWALLSVLCSVILPSMKAVRKYLIAHLKRCSSDFLSEEGKYARYAENCFFRTQGTRRRQWTPSREEILCTTNRRPCYSKFYFMDGQYYSIEFQPSSTANDVLEIIKKKIGLLDNAKGYSIYEVIGNSERSLSSEEKVCDVMAKWEKYQITSQQGFQKNTTLISQQNQYMFLFKKHLFFDNYINLEDIVEKELLYHQILHNLRSERYPITEMEAIMLTALQSQLERGDCCESITDYRAVASHCLPPRFVPNIPHEAVAMHHQSLRGMLPIEAKKAFLNLIKSWPLHRATIFDVMQSFTTNWPRTLWLAIDQKGIHLLEHRSRNVLCTYGYDSIISFSPNLNSLMIFTGTEKKQSKVILTTPQAYQITTLIREYSEAAKDMK</sequence>
<reference evidence="15 17" key="9">
    <citation type="journal article" date="2007" name="Science">
        <title>Sequence finishing and mapping of Drosophila melanogaster heterochromatin.</title>
        <authorList>
            <person name="Hoskins R.A."/>
            <person name="Carlson J.W."/>
            <person name="Kennedy C."/>
            <person name="Acevedo D."/>
            <person name="Evans-Holm M."/>
            <person name="Frise E."/>
            <person name="Wan K.H."/>
            <person name="Park S."/>
            <person name="Mendez-Lago M."/>
            <person name="Rossi F."/>
            <person name="Villasante A."/>
            <person name="Dimitri P."/>
            <person name="Karpen G.H."/>
            <person name="Celniker S.E."/>
        </authorList>
    </citation>
    <scope>NUCLEOTIDE SEQUENCE [LARGE SCALE GENOMIC DNA]</scope>
    <source>
        <strain evidence="17">Berkeley</strain>
    </source>
</reference>
<dbReference type="AlphaFoldDB" id="A0A0A1EI90"/>
<dbReference type="InterPro" id="IPR011993">
    <property type="entry name" value="PH-like_dom_sf"/>
</dbReference>
<reference evidence="15" key="13">
    <citation type="journal article" date="2015" name="Genome Res.">
        <title>The Release 6 reference sequence of the Drosophila melanogaster genome.</title>
        <authorList>
            <person name="Hoskins R.A."/>
            <person name="Carlson J.W."/>
            <person name="Wan K.H."/>
            <person name="Park S."/>
            <person name="Mendez I."/>
            <person name="Galle S.E."/>
            <person name="Booth B.W."/>
            <person name="Pfeiffer B.D."/>
            <person name="George R.A."/>
            <person name="Svirskas R."/>
            <person name="Krzywinski M."/>
            <person name="Schein J."/>
            <person name="Accardo M.C."/>
            <person name="Damia E."/>
            <person name="Messina G."/>
            <person name="Mendez-Lago M."/>
            <person name="de Pablos B."/>
            <person name="Demakova O.V."/>
            <person name="Andreyeva E.N."/>
            <person name="Boldyreva L.V."/>
            <person name="Marra M."/>
            <person name="Carvalho A.B."/>
            <person name="Dimitri P."/>
            <person name="Villasante A."/>
            <person name="Zhimulev I.F."/>
            <person name="Rubin G.M."/>
            <person name="Karpen G.H."/>
            <person name="Celniker S.E."/>
        </authorList>
    </citation>
    <scope>NUCLEOTIDE SEQUENCE</scope>
</reference>
<dbReference type="PROSITE" id="PS50096">
    <property type="entry name" value="IQ"/>
    <property type="match status" value="2"/>
</dbReference>
<dbReference type="InterPro" id="IPR000159">
    <property type="entry name" value="RA_dom"/>
</dbReference>
<dbReference type="Gene3D" id="3.10.20.90">
    <property type="entry name" value="Phosphatidylinositol 3-kinase Catalytic Subunit, Chain A, domain 1"/>
    <property type="match status" value="2"/>
</dbReference>
<feature type="domain" description="MyTH4" evidence="12">
    <location>
        <begin position="1046"/>
        <end position="1196"/>
    </location>
</feature>
<evidence type="ECO:0000256" key="8">
    <source>
        <dbReference type="ARBA" id="ARBA00023175"/>
    </source>
</evidence>
<keyword evidence="15" id="KW-0413">Isomerase</keyword>
<dbReference type="STRING" id="7227.FBpp0352251"/>
<evidence type="ECO:0000313" key="17">
    <source>
        <dbReference type="Proteomes" id="UP000000803"/>
    </source>
</evidence>
<evidence type="ECO:0000256" key="3">
    <source>
        <dbReference type="ARBA" id="ARBA00022468"/>
    </source>
</evidence>
<dbReference type="GO" id="GO:0071944">
    <property type="term" value="C:cell periphery"/>
    <property type="evidence" value="ECO:0007669"/>
    <property type="project" value="UniProtKB-ARBA"/>
</dbReference>
<dbReference type="SMART" id="SM00295">
    <property type="entry name" value="B41"/>
    <property type="match status" value="2"/>
</dbReference>
<protein>
    <submittedName>
        <fullName evidence="14">MIP31562p1</fullName>
    </submittedName>
    <submittedName>
        <fullName evidence="15">Myosin 81F</fullName>
        <ecNumber evidence="15">5.6.1.8</ecNumber>
    </submittedName>
</protein>
<comment type="subcellular location">
    <subcellularLocation>
        <location evidence="1">Cytoplasm</location>
    </subcellularLocation>
</comment>
<dbReference type="KEGG" id="dme:Dmel_CG45784"/>
<dbReference type="eggNOG" id="KOG0160">
    <property type="taxonomic scope" value="Eukaryota"/>
</dbReference>
<feature type="domain" description="MyTH4" evidence="12">
    <location>
        <begin position="1613"/>
        <end position="1773"/>
    </location>
</feature>
<dbReference type="CDD" id="cd17208">
    <property type="entry name" value="FERM_F1_DdMyo7_like"/>
    <property type="match status" value="2"/>
</dbReference>
<evidence type="ECO:0000313" key="14">
    <source>
        <dbReference type="EMBL" id="AIY29188.1"/>
    </source>
</evidence>
<dbReference type="InterPro" id="IPR036961">
    <property type="entry name" value="Kinesin_motor_dom_sf"/>
</dbReference>
<evidence type="ECO:0000256" key="4">
    <source>
        <dbReference type="ARBA" id="ARBA00022490"/>
    </source>
</evidence>
<dbReference type="GO" id="GO:0007165">
    <property type="term" value="P:signal transduction"/>
    <property type="evidence" value="ECO:0007669"/>
    <property type="project" value="InterPro"/>
</dbReference>
<keyword evidence="7 9" id="KW-0518">Myosin</keyword>
<feature type="region of interest" description="Actin-binding" evidence="9">
    <location>
        <begin position="566"/>
        <end position="588"/>
    </location>
</feature>
<dbReference type="GO" id="GO:0009887">
    <property type="term" value="P:animal organ morphogenesis"/>
    <property type="evidence" value="ECO:0007669"/>
    <property type="project" value="UniProtKB-ARBA"/>
</dbReference>
<evidence type="ECO:0000313" key="16">
    <source>
        <dbReference type="FlyBase" id="FBgn0267431"/>
    </source>
</evidence>
<reference evidence="15" key="7">
    <citation type="submission" date="2006-08" db="EMBL/GenBank/DDBJ databases">
        <authorList>
            <person name="Celniker S."/>
            <person name="Carlson J."/>
            <person name="Wan K."/>
            <person name="Frise E."/>
            <person name="Hoskins R."/>
            <person name="Park S."/>
            <person name="Svirskas R."/>
            <person name="Rubin G."/>
        </authorList>
    </citation>
    <scope>NUCLEOTIDE SEQUENCE</scope>
</reference>
<dbReference type="GO" id="GO:0016459">
    <property type="term" value="C:myosin complex"/>
    <property type="evidence" value="ECO:0007669"/>
    <property type="project" value="UniProtKB-KW"/>
</dbReference>
<evidence type="ECO:0000259" key="11">
    <source>
        <dbReference type="PROSITE" id="PS50200"/>
    </source>
</evidence>
<dbReference type="ExpressionAtlas" id="A0A0A1EI90">
    <property type="expression patterns" value="baseline and differential"/>
</dbReference>
<dbReference type="GO" id="GO:0051015">
    <property type="term" value="F:actin filament binding"/>
    <property type="evidence" value="ECO:0000318"/>
    <property type="project" value="GO_Central"/>
</dbReference>
<gene>
    <name evidence="15 16" type="primary">Myo81F</name>
    <name evidence="15" type="synonym">CG15831</name>
    <name evidence="15" type="synonym">CG40155</name>
    <name evidence="15" type="synonym">CG40204</name>
    <name evidence="15" type="synonym">CG41281</name>
    <name evidence="15" type="synonym">CG41518</name>
    <name evidence="15" type="synonym">CG41527</name>
    <name evidence="15" type="synonym">CG42621</name>
    <name evidence="15" type="synonym">CG42622</name>
    <name evidence="15" type="synonym">CG42623</name>
    <name evidence="15" type="synonym">CG42624</name>
    <name evidence="14" type="synonym">CG45784-RA</name>
    <name evidence="15" type="synonym">Dmel\CG45784</name>
    <name evidence="15 16" type="ORF">CG45784</name>
    <name evidence="15" type="ORF">Dmel_CG45784</name>
</gene>
<dbReference type="InterPro" id="IPR027417">
    <property type="entry name" value="P-loop_NTPase"/>
</dbReference>
<dbReference type="Gene3D" id="1.10.10.820">
    <property type="match status" value="1"/>
</dbReference>
<dbReference type="InterPro" id="IPR035963">
    <property type="entry name" value="FERM_2"/>
</dbReference>
<dbReference type="GO" id="GO:0000146">
    <property type="term" value="F:microfilament motor activity"/>
    <property type="evidence" value="ECO:0000318"/>
    <property type="project" value="GO_Central"/>
</dbReference>
<dbReference type="RefSeq" id="NP_001303492.1">
    <property type="nucleotide sequence ID" value="NM_001316563.1"/>
</dbReference>
<dbReference type="OMA" id="FDSKWMI"/>
<evidence type="ECO:0000256" key="1">
    <source>
        <dbReference type="ARBA" id="ARBA00004496"/>
    </source>
</evidence>
<evidence type="ECO:0000256" key="7">
    <source>
        <dbReference type="ARBA" id="ARBA00023123"/>
    </source>
</evidence>
<dbReference type="Pfam" id="PF00373">
    <property type="entry name" value="FERM_M"/>
    <property type="match status" value="2"/>
</dbReference>
<dbReference type="InterPro" id="IPR000299">
    <property type="entry name" value="FERM_domain"/>
</dbReference>
<reference evidence="15" key="14">
    <citation type="submission" date="2023-12" db="EMBL/GenBank/DDBJ databases">
        <authorList>
            <consortium name="FlyBase"/>
        </authorList>
    </citation>
    <scope>NUCLEOTIDE SEQUENCE</scope>
</reference>
<evidence type="ECO:0000256" key="9">
    <source>
        <dbReference type="PROSITE-ProRule" id="PRU00782"/>
    </source>
</evidence>
<reference evidence="15 17" key="6">
    <citation type="journal article" date="2005" name="PLoS Comput. Biol.">
        <title>Combined evidence annotation of transposable elements in genome sequences.</title>
        <authorList>
            <person name="Quesneville H."/>
            <person name="Bergman C.M."/>
            <person name="Andrieu O."/>
            <person name="Autard D."/>
            <person name="Nouaud D."/>
            <person name="Ashburner M."/>
            <person name="Anxolabehere D."/>
        </authorList>
    </citation>
    <scope>NUCLEOTIDE SEQUENCE [LARGE SCALE GENOMIC DNA]</scope>
    <source>
        <strain evidence="17">Berkeley</strain>
    </source>
</reference>
<dbReference type="CDD" id="cd14473">
    <property type="entry name" value="FERM_B-lobe"/>
    <property type="match status" value="2"/>
</dbReference>
<dbReference type="Gene3D" id="1.20.5.190">
    <property type="match status" value="1"/>
</dbReference>